<evidence type="ECO:0000256" key="3">
    <source>
        <dbReference type="ARBA" id="ARBA00002257"/>
    </source>
</evidence>
<dbReference type="Gene3D" id="1.20.58.930">
    <property type="match status" value="1"/>
</dbReference>
<evidence type="ECO:0000313" key="17">
    <source>
        <dbReference type="EMBL" id="WPL19569.1"/>
    </source>
</evidence>
<dbReference type="PIRSF" id="PIRSF001336">
    <property type="entry name" value="Arg_decrbxlase"/>
    <property type="match status" value="1"/>
</dbReference>
<dbReference type="Pfam" id="PF17944">
    <property type="entry name" value="Arg_decarbox_C"/>
    <property type="match status" value="1"/>
</dbReference>
<dbReference type="NCBIfam" id="NF003763">
    <property type="entry name" value="PRK05354.1"/>
    <property type="match status" value="1"/>
</dbReference>
<evidence type="ECO:0000256" key="7">
    <source>
        <dbReference type="ARBA" id="ARBA00022793"/>
    </source>
</evidence>
<dbReference type="CDD" id="cd06830">
    <property type="entry name" value="PLPDE_III_ADC"/>
    <property type="match status" value="1"/>
</dbReference>
<dbReference type="Pfam" id="PF02784">
    <property type="entry name" value="Orn_Arg_deC_N"/>
    <property type="match status" value="1"/>
</dbReference>
<dbReference type="PROSITE" id="PS00878">
    <property type="entry name" value="ODR_DC_2_1"/>
    <property type="match status" value="1"/>
</dbReference>
<protein>
    <recommendedName>
        <fullName evidence="5 13">Arginine decarboxylase</fullName>
        <ecNumber evidence="5 13">4.1.1.19</ecNumber>
    </recommendedName>
</protein>
<feature type="domain" description="Arginine decarboxylase C-terminal helical" evidence="16">
    <location>
        <begin position="578"/>
        <end position="626"/>
    </location>
</feature>
<dbReference type="NCBIfam" id="TIGR01273">
    <property type="entry name" value="speA"/>
    <property type="match status" value="1"/>
</dbReference>
<comment type="similarity">
    <text evidence="4">Belongs to the Orn/Lys/Arg decarboxylase class-II family. SpeA subfamily.</text>
</comment>
<keyword evidence="12 17" id="KW-0456">Lyase</keyword>
<evidence type="ECO:0000256" key="2">
    <source>
        <dbReference type="ARBA" id="ARBA00001946"/>
    </source>
</evidence>
<keyword evidence="10" id="KW-0745">Spermidine biosynthesis</keyword>
<dbReference type="InterPro" id="IPR022644">
    <property type="entry name" value="De-COase2_N"/>
</dbReference>
<keyword evidence="6" id="KW-0479">Metal-binding</keyword>
<dbReference type="Proteomes" id="UP001432180">
    <property type="component" value="Chromosome"/>
</dbReference>
<comment type="function">
    <text evidence="3">Catalyzes the biosynthesis of agmatine from arginine.</text>
</comment>
<dbReference type="PANTHER" id="PTHR43295">
    <property type="entry name" value="ARGININE DECARBOXYLASE"/>
    <property type="match status" value="1"/>
</dbReference>
<organism evidence="17 18">
    <name type="scientific">Thiorhodovibrio winogradskyi</name>
    <dbReference type="NCBI Taxonomy" id="77007"/>
    <lineage>
        <taxon>Bacteria</taxon>
        <taxon>Pseudomonadati</taxon>
        <taxon>Pseudomonadota</taxon>
        <taxon>Gammaproteobacteria</taxon>
        <taxon>Chromatiales</taxon>
        <taxon>Chromatiaceae</taxon>
        <taxon>Thiorhodovibrio</taxon>
    </lineage>
</organism>
<dbReference type="InterPro" id="IPR029066">
    <property type="entry name" value="PLP-binding_barrel"/>
</dbReference>
<evidence type="ECO:0000256" key="6">
    <source>
        <dbReference type="ARBA" id="ARBA00022723"/>
    </source>
</evidence>
<evidence type="ECO:0000256" key="13">
    <source>
        <dbReference type="NCBIfam" id="TIGR01273"/>
    </source>
</evidence>
<keyword evidence="7" id="KW-0210">Decarboxylase</keyword>
<dbReference type="InterPro" id="IPR000183">
    <property type="entry name" value="Orn/DAP/Arg_de-COase"/>
</dbReference>
<comment type="cofactor">
    <cofactor evidence="2">
        <name>Mg(2+)</name>
        <dbReference type="ChEBI" id="CHEBI:18420"/>
    </cofactor>
</comment>
<dbReference type="PRINTS" id="PR01179">
    <property type="entry name" value="ODADCRBXLASE"/>
</dbReference>
<dbReference type="InterPro" id="IPR002985">
    <property type="entry name" value="Arg_decrbxlase"/>
</dbReference>
<evidence type="ECO:0000259" key="14">
    <source>
        <dbReference type="Pfam" id="PF02784"/>
    </source>
</evidence>
<sequence>MPPAPAIGDSIYAISRWGEGYFEVAGNGHLVVRPDPQGETRIDLPALTEQLREQGLSLPVLVRFDDILRDRVRRLHQAFGAAMKAHDYQGCYRPVYPIKVNQQHSVVRALLAGGGLGLEAGSKPELLAVLALTPDEETIVCNGYKDREYVRLALLGRRLGRRLFIVIEKPSELDLVMEEARRLGIEPLLGVRVRLAAAAAGNWQNSGGEKAKFGLSASQILALLERLRAHQALGWLRLLHAHLGSQIPSLRDIATGVRELTQFYGELRAAGAALDTLDVGGGLGVDYEGTRTRAYCSVNYSPDQYAETIVAAVAASCRARGLPEPDLITESGRALSAHHAVLITDVVDREQAPGRDCPAKDPLDIEHAPLAELAANLVAASSEPPLEVHERALELRAAVQQRFARGELPLAVRARADELHAATARALRPRLSHSNRRQRELLDAINATLADKVFCNFSLFQSLPDVWAIDQIFPILPLQRLHEPPSERALLHDLTCDSDGCIGQYVDQDGIEASLPLHAFDPRRDRYLIGFFMVGAYQEILGDIHNLFGDTDAVNIELDPNAPQGYRLGDLERGDSTEELLRYVHFEPRALLSRYRQLLQQADLDPATREAFYLELKVGLFGYTYLGSL</sequence>
<dbReference type="Gene3D" id="2.40.37.10">
    <property type="entry name" value="Lyase, Ornithine Decarboxylase, Chain A, domain 1"/>
    <property type="match status" value="1"/>
</dbReference>
<name>A0ABZ0SGG1_9GAMM</name>
<dbReference type="InterPro" id="IPR040634">
    <property type="entry name" value="Arg_decarb_HB"/>
</dbReference>
<dbReference type="InterPro" id="IPR041128">
    <property type="entry name" value="Arg_decarbox_C"/>
</dbReference>
<dbReference type="PANTHER" id="PTHR43295:SF9">
    <property type="entry name" value="BIOSYNTHETIC ARGININE DECARBOXYLASE"/>
    <property type="match status" value="1"/>
</dbReference>
<dbReference type="RefSeq" id="WP_328985318.1">
    <property type="nucleotide sequence ID" value="NZ_CP121472.1"/>
</dbReference>
<dbReference type="PRINTS" id="PR01180">
    <property type="entry name" value="ARGDCRBXLASE"/>
</dbReference>
<evidence type="ECO:0000256" key="10">
    <source>
        <dbReference type="ARBA" id="ARBA00023066"/>
    </source>
</evidence>
<keyword evidence="8" id="KW-0460">Magnesium</keyword>
<evidence type="ECO:0000256" key="4">
    <source>
        <dbReference type="ARBA" id="ARBA00008357"/>
    </source>
</evidence>
<comment type="cofactor">
    <cofactor evidence="1">
        <name>pyridoxal 5'-phosphate</name>
        <dbReference type="ChEBI" id="CHEBI:597326"/>
    </cofactor>
</comment>
<dbReference type="Gene3D" id="3.20.20.10">
    <property type="entry name" value="Alanine racemase"/>
    <property type="match status" value="1"/>
</dbReference>
<keyword evidence="18" id="KW-1185">Reference proteome</keyword>
<evidence type="ECO:0000259" key="15">
    <source>
        <dbReference type="Pfam" id="PF17810"/>
    </source>
</evidence>
<dbReference type="EMBL" id="CP121472">
    <property type="protein sequence ID" value="WPL19569.1"/>
    <property type="molecule type" value="Genomic_DNA"/>
</dbReference>
<reference evidence="17 18" key="1">
    <citation type="journal article" date="2023" name="Microorganisms">
        <title>Thiorhodovibrio frisius and Trv. litoralis spp. nov., Two Novel Members from a Clade of Fastidious Purple Sulfur Bacteria That Exhibit Unique Red-Shifted Light-Harvesting Capabilities.</title>
        <authorList>
            <person name="Methner A."/>
            <person name="Kuzyk S.B."/>
            <person name="Petersen J."/>
            <person name="Bauer S."/>
            <person name="Brinkmann H."/>
            <person name="Sichau K."/>
            <person name="Wanner G."/>
            <person name="Wolf J."/>
            <person name="Neumann-Schaal M."/>
            <person name="Henke P."/>
            <person name="Tank M."/>
            <person name="Sproer C."/>
            <person name="Bunk B."/>
            <person name="Overmann J."/>
        </authorList>
    </citation>
    <scope>NUCLEOTIDE SEQUENCE [LARGE SCALE GENOMIC DNA]</scope>
    <source>
        <strain evidence="17 18">DSM 6702</strain>
    </source>
</reference>
<dbReference type="EC" id="4.1.1.19" evidence="5 13"/>
<keyword evidence="11" id="KW-0620">Polyamine biosynthesis</keyword>
<gene>
    <name evidence="17" type="primary">speA</name>
    <name evidence="17" type="ORF">Thiowin_04706</name>
</gene>
<evidence type="ECO:0000256" key="9">
    <source>
        <dbReference type="ARBA" id="ARBA00022898"/>
    </source>
</evidence>
<evidence type="ECO:0000256" key="1">
    <source>
        <dbReference type="ARBA" id="ARBA00001933"/>
    </source>
</evidence>
<dbReference type="InterPro" id="IPR009006">
    <property type="entry name" value="Ala_racemase/Decarboxylase_C"/>
</dbReference>
<dbReference type="SUPFAM" id="SSF51419">
    <property type="entry name" value="PLP-binding barrel"/>
    <property type="match status" value="1"/>
</dbReference>
<keyword evidence="9" id="KW-0663">Pyridoxal phosphate</keyword>
<evidence type="ECO:0000256" key="5">
    <source>
        <dbReference type="ARBA" id="ARBA00012426"/>
    </source>
</evidence>
<evidence type="ECO:0000259" key="16">
    <source>
        <dbReference type="Pfam" id="PF17944"/>
    </source>
</evidence>
<dbReference type="GO" id="GO:0008792">
    <property type="term" value="F:arginine decarboxylase activity"/>
    <property type="evidence" value="ECO:0007669"/>
    <property type="project" value="UniProtKB-EC"/>
</dbReference>
<feature type="domain" description="Arginine decarboxylase helical bundle" evidence="15">
    <location>
        <begin position="366"/>
        <end position="446"/>
    </location>
</feature>
<proteinExistence type="inferred from homology"/>
<dbReference type="Gene3D" id="1.10.287.3440">
    <property type="match status" value="1"/>
</dbReference>
<evidence type="ECO:0000256" key="8">
    <source>
        <dbReference type="ARBA" id="ARBA00022842"/>
    </source>
</evidence>
<dbReference type="InterPro" id="IPR022653">
    <property type="entry name" value="De-COase2_pyr-phos_BS"/>
</dbReference>
<evidence type="ECO:0000256" key="11">
    <source>
        <dbReference type="ARBA" id="ARBA00023115"/>
    </source>
</evidence>
<dbReference type="Pfam" id="PF17810">
    <property type="entry name" value="Arg_decarb_HB"/>
    <property type="match status" value="1"/>
</dbReference>
<feature type="domain" description="Orn/DAP/Arg decarboxylase 2 N-terminal" evidence="14">
    <location>
        <begin position="74"/>
        <end position="337"/>
    </location>
</feature>
<evidence type="ECO:0000256" key="12">
    <source>
        <dbReference type="ARBA" id="ARBA00023239"/>
    </source>
</evidence>
<evidence type="ECO:0000313" key="18">
    <source>
        <dbReference type="Proteomes" id="UP001432180"/>
    </source>
</evidence>
<accession>A0ABZ0SGG1</accession>